<evidence type="ECO:0000313" key="8">
    <source>
        <dbReference type="EMBL" id="KAH7126471.1"/>
    </source>
</evidence>
<dbReference type="PANTHER" id="PTHR33307:SF6">
    <property type="entry name" value="ALPHA-RHAMNOSIDASE (EUROFUNG)-RELATED"/>
    <property type="match status" value="1"/>
</dbReference>
<name>A0A9P9DWE1_9HYPO</name>
<dbReference type="PIRSF" id="PIRSF010631">
    <property type="entry name" value="A-rhamnsds"/>
    <property type="match status" value="1"/>
</dbReference>
<comment type="catalytic activity">
    <reaction evidence="1">
        <text>Hydrolysis of terminal non-reducing alpha-L-rhamnose residues in alpha-L-rhamnosides.</text>
        <dbReference type="EC" id="3.2.1.40"/>
    </reaction>
</comment>
<dbReference type="Pfam" id="PF17390">
    <property type="entry name" value="Bac_rhamnosid_C"/>
    <property type="match status" value="1"/>
</dbReference>
<evidence type="ECO:0000256" key="2">
    <source>
        <dbReference type="ARBA" id="ARBA00012652"/>
    </source>
</evidence>
<dbReference type="PANTHER" id="PTHR33307">
    <property type="entry name" value="ALPHA-RHAMNOSIDASE (EUROFUNG)"/>
    <property type="match status" value="1"/>
</dbReference>
<dbReference type="Gene3D" id="1.50.10.10">
    <property type="match status" value="1"/>
</dbReference>
<feature type="domain" description="Alpha-L-rhamnosidase C-terminal" evidence="7">
    <location>
        <begin position="792"/>
        <end position="870"/>
    </location>
</feature>
<feature type="domain" description="Alpha-L-rhamnosidase concanavalin-like" evidence="4">
    <location>
        <begin position="329"/>
        <end position="425"/>
    </location>
</feature>
<sequence length="883" mass="98537">MDTTIVDVKFEHYQPVNALGVNEINPRISWRFQNAPLNFEQEEYQLELKQLIDRGFIGLGSVSMIASDSQLVPLPYDKPLESRKRYSVAVKARGKGQSVFTPWSEPSVLEVGLLSRDDWSSQLISAPWAESKDEPQPEDLFRKEFNTKEEISSARLYISAHGVYEAEINGQKVGDHFLAPGWTSYAGRLQYQTYDVTKHISHRNCLGIRVAEGWFNGRFGFEGGRRNIWGVKNAAFAQLEITYRDGSTEIICTDDSWLVTQGPIRLAELYNGEKYDATMEVEGWSSPGTDTKRWRSVNVEALSESVELTSGFAEPVRRLETICPVEQIKSPSGKLILDFGQNLVGYVRLKTLSGPNGHRVTLSHAEVLEKGELCTRTLRICDAQDVYTLKGDEAGESFEPRFTFHGFRYLQVDNWPQPEPSLLDVVEAVVCNSDMEPAGSFECSNPMLNQLFRNVQWGMRGNFFHVPTDCPQRDERLGYSGDLALFAPTALLLYKCFPFLKNWLVDVAFDQHVLGGTPPIVSPNALLGDPVWGRVMPIAIWHDVVILAPWVLWQETGDVDILEGQYASMATWIRKIPRNATGHVHLWDMSSFQLADWLDPNAPPENPQKALTDPVLVANAFLIRCLDIMVQVAQILGRGTDQRYYQEQLDAARNEFSEEYLSLSGRIVSDSQTAYSLAICFDLLTPTQRVRAGARLAEIVSSASFKIGTGFAGTPFVCEALAQTGHSDVAYKMLLNEECPSWLYPVTMGATTIWERWDSMRPDGSINPGEMTSFNHYAFGAVAAFMFERLVGLRSAAPGWKRSQMRPDIGAGFTWAKAAHATPYGKVSGSWSLTEEQGGISVLKIDVVVPPTTQMEIVLPGSGGSNVKVVGAGNWSFEIPYNK</sequence>
<evidence type="ECO:0000259" key="6">
    <source>
        <dbReference type="Pfam" id="PF17389"/>
    </source>
</evidence>
<dbReference type="SUPFAM" id="SSF48208">
    <property type="entry name" value="Six-hairpin glycosidases"/>
    <property type="match status" value="1"/>
</dbReference>
<organism evidence="8 9">
    <name type="scientific">Dactylonectria estremocensis</name>
    <dbReference type="NCBI Taxonomy" id="1079267"/>
    <lineage>
        <taxon>Eukaryota</taxon>
        <taxon>Fungi</taxon>
        <taxon>Dikarya</taxon>
        <taxon>Ascomycota</taxon>
        <taxon>Pezizomycotina</taxon>
        <taxon>Sordariomycetes</taxon>
        <taxon>Hypocreomycetidae</taxon>
        <taxon>Hypocreales</taxon>
        <taxon>Nectriaceae</taxon>
        <taxon>Dactylonectria</taxon>
    </lineage>
</organism>
<dbReference type="Pfam" id="PF08531">
    <property type="entry name" value="Bac_rhamnosid_N"/>
    <property type="match status" value="1"/>
</dbReference>
<dbReference type="Gene3D" id="2.60.120.260">
    <property type="entry name" value="Galactose-binding domain-like"/>
    <property type="match status" value="2"/>
</dbReference>
<dbReference type="InterPro" id="IPR013783">
    <property type="entry name" value="Ig-like_fold"/>
</dbReference>
<dbReference type="Gene3D" id="2.60.420.10">
    <property type="entry name" value="Maltose phosphorylase, domain 3"/>
    <property type="match status" value="1"/>
</dbReference>
<dbReference type="GO" id="GO:0005975">
    <property type="term" value="P:carbohydrate metabolic process"/>
    <property type="evidence" value="ECO:0007669"/>
    <property type="project" value="InterPro"/>
</dbReference>
<evidence type="ECO:0000259" key="7">
    <source>
        <dbReference type="Pfam" id="PF17390"/>
    </source>
</evidence>
<dbReference type="InterPro" id="IPR012341">
    <property type="entry name" value="6hp_glycosidase-like_sf"/>
</dbReference>
<dbReference type="InterPro" id="IPR035396">
    <property type="entry name" value="Bac_rhamnosid6H"/>
</dbReference>
<gene>
    <name evidence="8" type="ORF">B0J13DRAFT_598870</name>
</gene>
<dbReference type="Pfam" id="PF17389">
    <property type="entry name" value="Bac_rhamnosid6H"/>
    <property type="match status" value="1"/>
</dbReference>
<feature type="domain" description="Bacterial alpha-L-rhamnosidase N-terminal" evidence="5">
    <location>
        <begin position="150"/>
        <end position="318"/>
    </location>
</feature>
<evidence type="ECO:0000256" key="1">
    <source>
        <dbReference type="ARBA" id="ARBA00001445"/>
    </source>
</evidence>
<reference evidence="8" key="1">
    <citation type="journal article" date="2021" name="Nat. Commun.">
        <title>Genetic determinants of endophytism in the Arabidopsis root mycobiome.</title>
        <authorList>
            <person name="Mesny F."/>
            <person name="Miyauchi S."/>
            <person name="Thiergart T."/>
            <person name="Pickel B."/>
            <person name="Atanasova L."/>
            <person name="Karlsson M."/>
            <person name="Huettel B."/>
            <person name="Barry K.W."/>
            <person name="Haridas S."/>
            <person name="Chen C."/>
            <person name="Bauer D."/>
            <person name="Andreopoulos W."/>
            <person name="Pangilinan J."/>
            <person name="LaButti K."/>
            <person name="Riley R."/>
            <person name="Lipzen A."/>
            <person name="Clum A."/>
            <person name="Drula E."/>
            <person name="Henrissat B."/>
            <person name="Kohler A."/>
            <person name="Grigoriev I.V."/>
            <person name="Martin F.M."/>
            <person name="Hacquard S."/>
        </authorList>
    </citation>
    <scope>NUCLEOTIDE SEQUENCE</scope>
    <source>
        <strain evidence="8">MPI-CAGE-AT-0021</strain>
    </source>
</reference>
<dbReference type="AlphaFoldDB" id="A0A9P9DWE1"/>
<dbReference type="EMBL" id="JAGMUU010000023">
    <property type="protein sequence ID" value="KAH7126471.1"/>
    <property type="molecule type" value="Genomic_DNA"/>
</dbReference>
<dbReference type="InterPro" id="IPR013737">
    <property type="entry name" value="Bac_rhamnosid_N"/>
</dbReference>
<evidence type="ECO:0000256" key="3">
    <source>
        <dbReference type="ARBA" id="ARBA00022801"/>
    </source>
</evidence>
<dbReference type="InterPro" id="IPR035398">
    <property type="entry name" value="Bac_rhamnosid_C"/>
</dbReference>
<dbReference type="InterPro" id="IPR008902">
    <property type="entry name" value="Rhamnosid_concanavalin"/>
</dbReference>
<accession>A0A9P9DWE1</accession>
<comment type="caution">
    <text evidence="8">The sequence shown here is derived from an EMBL/GenBank/DDBJ whole genome shotgun (WGS) entry which is preliminary data.</text>
</comment>
<dbReference type="OrthoDB" id="10036721at2759"/>
<keyword evidence="3" id="KW-0378">Hydrolase</keyword>
<proteinExistence type="predicted"/>
<evidence type="ECO:0000259" key="4">
    <source>
        <dbReference type="Pfam" id="PF05592"/>
    </source>
</evidence>
<dbReference type="GO" id="GO:0030596">
    <property type="term" value="F:alpha-L-rhamnosidase activity"/>
    <property type="evidence" value="ECO:0007669"/>
    <property type="project" value="UniProtKB-EC"/>
</dbReference>
<keyword evidence="9" id="KW-1185">Reference proteome</keyword>
<feature type="domain" description="Alpha-L-rhamnosidase six-hairpin glycosidase" evidence="6">
    <location>
        <begin position="438"/>
        <end position="789"/>
    </location>
</feature>
<dbReference type="Gene3D" id="2.60.40.10">
    <property type="entry name" value="Immunoglobulins"/>
    <property type="match status" value="1"/>
</dbReference>
<dbReference type="EC" id="3.2.1.40" evidence="2"/>
<dbReference type="Proteomes" id="UP000717696">
    <property type="component" value="Unassembled WGS sequence"/>
</dbReference>
<dbReference type="Pfam" id="PF25788">
    <property type="entry name" value="Ig_Rha78A_N"/>
    <property type="match status" value="1"/>
</dbReference>
<dbReference type="InterPro" id="IPR008928">
    <property type="entry name" value="6-hairpin_glycosidase_sf"/>
</dbReference>
<dbReference type="Pfam" id="PF05592">
    <property type="entry name" value="Bac_rhamnosid"/>
    <property type="match status" value="1"/>
</dbReference>
<dbReference type="InterPro" id="IPR016007">
    <property type="entry name" value="Alpha_rhamnosid"/>
</dbReference>
<evidence type="ECO:0000313" key="9">
    <source>
        <dbReference type="Proteomes" id="UP000717696"/>
    </source>
</evidence>
<evidence type="ECO:0000259" key="5">
    <source>
        <dbReference type="Pfam" id="PF08531"/>
    </source>
</evidence>
<protein>
    <recommendedName>
        <fullName evidence="2">alpha-L-rhamnosidase</fullName>
        <ecNumber evidence="2">3.2.1.40</ecNumber>
    </recommendedName>
</protein>